<dbReference type="InterPro" id="IPR011701">
    <property type="entry name" value="MFS"/>
</dbReference>
<feature type="transmembrane region" description="Helical" evidence="6">
    <location>
        <begin position="99"/>
        <end position="118"/>
    </location>
</feature>
<feature type="transmembrane region" description="Helical" evidence="6">
    <location>
        <begin position="230"/>
        <end position="250"/>
    </location>
</feature>
<evidence type="ECO:0000256" key="4">
    <source>
        <dbReference type="ARBA" id="ARBA00022989"/>
    </source>
</evidence>
<feature type="transmembrane region" description="Helical" evidence="6">
    <location>
        <begin position="386"/>
        <end position="405"/>
    </location>
</feature>
<feature type="domain" description="Major facilitator superfamily (MFS) profile" evidence="7">
    <location>
        <begin position="34"/>
        <end position="489"/>
    </location>
</feature>
<keyword evidence="5 6" id="KW-0472">Membrane</keyword>
<feature type="transmembrane region" description="Helical" evidence="6">
    <location>
        <begin position="189"/>
        <end position="209"/>
    </location>
</feature>
<accession>A0A8H5DAP4</accession>
<gene>
    <name evidence="8" type="ORF">D9757_013346</name>
</gene>
<feature type="transmembrane region" description="Helical" evidence="6">
    <location>
        <begin position="466"/>
        <end position="485"/>
    </location>
</feature>
<dbReference type="InterPro" id="IPR020846">
    <property type="entry name" value="MFS_dom"/>
</dbReference>
<evidence type="ECO:0000313" key="8">
    <source>
        <dbReference type="EMBL" id="KAF5355372.1"/>
    </source>
</evidence>
<keyword evidence="2" id="KW-0813">Transport</keyword>
<dbReference type="AlphaFoldDB" id="A0A8H5DAP4"/>
<feature type="transmembrane region" description="Helical" evidence="6">
    <location>
        <begin position="32"/>
        <end position="56"/>
    </location>
</feature>
<dbReference type="Pfam" id="PF07690">
    <property type="entry name" value="MFS_1"/>
    <property type="match status" value="1"/>
</dbReference>
<dbReference type="Proteomes" id="UP000518752">
    <property type="component" value="Unassembled WGS sequence"/>
</dbReference>
<keyword evidence="4 6" id="KW-1133">Transmembrane helix</keyword>
<feature type="transmembrane region" description="Helical" evidence="6">
    <location>
        <begin position="159"/>
        <end position="183"/>
    </location>
</feature>
<dbReference type="EMBL" id="JAACJN010000256">
    <property type="protein sequence ID" value="KAF5355372.1"/>
    <property type="molecule type" value="Genomic_DNA"/>
</dbReference>
<reference evidence="8 9" key="1">
    <citation type="journal article" date="2020" name="ISME J.">
        <title>Uncovering the hidden diversity of litter-decomposition mechanisms in mushroom-forming fungi.</title>
        <authorList>
            <person name="Floudas D."/>
            <person name="Bentzer J."/>
            <person name="Ahren D."/>
            <person name="Johansson T."/>
            <person name="Persson P."/>
            <person name="Tunlid A."/>
        </authorList>
    </citation>
    <scope>NUCLEOTIDE SEQUENCE [LARGE SCALE GENOMIC DNA]</scope>
    <source>
        <strain evidence="8 9">CBS 406.79</strain>
    </source>
</reference>
<feature type="transmembrane region" description="Helical" evidence="6">
    <location>
        <begin position="124"/>
        <end position="147"/>
    </location>
</feature>
<feature type="transmembrane region" description="Helical" evidence="6">
    <location>
        <begin position="296"/>
        <end position="321"/>
    </location>
</feature>
<dbReference type="PANTHER" id="PTHR42718:SF9">
    <property type="entry name" value="MAJOR FACILITATOR SUPERFAMILY MULTIDRUG TRANSPORTER MFSC"/>
    <property type="match status" value="1"/>
</dbReference>
<dbReference type="SUPFAM" id="SSF103473">
    <property type="entry name" value="MFS general substrate transporter"/>
    <property type="match status" value="1"/>
</dbReference>
<evidence type="ECO:0000313" key="9">
    <source>
        <dbReference type="Proteomes" id="UP000518752"/>
    </source>
</evidence>
<dbReference type="OrthoDB" id="440755at2759"/>
<evidence type="ECO:0000256" key="6">
    <source>
        <dbReference type="SAM" id="Phobius"/>
    </source>
</evidence>
<name>A0A8H5DAP4_9AGAR</name>
<feature type="transmembrane region" description="Helical" evidence="6">
    <location>
        <begin position="361"/>
        <end position="380"/>
    </location>
</feature>
<organism evidence="8 9">
    <name type="scientific">Collybiopsis confluens</name>
    <dbReference type="NCBI Taxonomy" id="2823264"/>
    <lineage>
        <taxon>Eukaryota</taxon>
        <taxon>Fungi</taxon>
        <taxon>Dikarya</taxon>
        <taxon>Basidiomycota</taxon>
        <taxon>Agaricomycotina</taxon>
        <taxon>Agaricomycetes</taxon>
        <taxon>Agaricomycetidae</taxon>
        <taxon>Agaricales</taxon>
        <taxon>Marasmiineae</taxon>
        <taxon>Omphalotaceae</taxon>
        <taxon>Collybiopsis</taxon>
    </lineage>
</organism>
<dbReference type="GO" id="GO:0022857">
    <property type="term" value="F:transmembrane transporter activity"/>
    <property type="evidence" value="ECO:0007669"/>
    <property type="project" value="InterPro"/>
</dbReference>
<comment type="caution">
    <text evidence="8">The sequence shown here is derived from an EMBL/GenBank/DDBJ whole genome shotgun (WGS) entry which is preliminary data.</text>
</comment>
<feature type="transmembrane region" description="Helical" evidence="6">
    <location>
        <begin position="256"/>
        <end position="275"/>
    </location>
</feature>
<feature type="transmembrane region" description="Helical" evidence="6">
    <location>
        <begin position="327"/>
        <end position="349"/>
    </location>
</feature>
<dbReference type="PANTHER" id="PTHR42718">
    <property type="entry name" value="MAJOR FACILITATOR SUPERFAMILY MULTIDRUG TRANSPORTER MFSC"/>
    <property type="match status" value="1"/>
</dbReference>
<proteinExistence type="predicted"/>
<evidence type="ECO:0000256" key="5">
    <source>
        <dbReference type="ARBA" id="ARBA00023136"/>
    </source>
</evidence>
<sequence>MSRSPSLASKDEEIPATNNSARLSSLSSGRKSFLLAVFCSAQFLDTFNNAALFAAIPPISAIIHVSNANSVWLLSAYQLTFAAFLLTSGRLTDIYNGNYVFVAGALVMGFSALGAGFVRTQIPLIVLRAIMGIGAALNVPSALQLIVGMYPDPTEQSKAVGIFVSVAGIGNVLGLFISAIFVTFATWPWVFYFIAIAAIITGFLGLLLIPKVPLPEEHKGNRIKRLDLPGVSVLTIAVILFVFAVTSGSIDGWGSATVIANLVISIVLTIAFFIWEAYIPEEVAALPPKVWRYENFGIIVATALLPYVWWGAVMALFSWLWQEVYGWTALITAVHFLPISLTGVPVIILSDVLQKKFPLKWVTLAGMIITVAGTVLLPFADAKDKYWRFAFPALLIGTAGVSMIFSTSNISVFKVTPPSIAGTVGAIFNCVLNLGCAAGLAIITSIQTSVQIHHGGPNGYQGRAAGFWFLFAFVVTLTLAVAVFMKNTIPPVKVDPNATTPEEEAAVLEIKEDPQEV</sequence>
<protein>
    <recommendedName>
        <fullName evidence="7">Major facilitator superfamily (MFS) profile domain-containing protein</fullName>
    </recommendedName>
</protein>
<dbReference type="Gene3D" id="1.20.1250.20">
    <property type="entry name" value="MFS general substrate transporter like domains"/>
    <property type="match status" value="2"/>
</dbReference>
<dbReference type="GO" id="GO:0016020">
    <property type="term" value="C:membrane"/>
    <property type="evidence" value="ECO:0007669"/>
    <property type="project" value="UniProtKB-SubCell"/>
</dbReference>
<feature type="transmembrane region" description="Helical" evidence="6">
    <location>
        <begin position="68"/>
        <end position="87"/>
    </location>
</feature>
<evidence type="ECO:0000256" key="2">
    <source>
        <dbReference type="ARBA" id="ARBA00022448"/>
    </source>
</evidence>
<evidence type="ECO:0000256" key="1">
    <source>
        <dbReference type="ARBA" id="ARBA00004141"/>
    </source>
</evidence>
<dbReference type="InterPro" id="IPR036259">
    <property type="entry name" value="MFS_trans_sf"/>
</dbReference>
<keyword evidence="3 6" id="KW-0812">Transmembrane</keyword>
<keyword evidence="9" id="KW-1185">Reference proteome</keyword>
<dbReference type="PROSITE" id="PS50850">
    <property type="entry name" value="MFS"/>
    <property type="match status" value="1"/>
</dbReference>
<feature type="transmembrane region" description="Helical" evidence="6">
    <location>
        <begin position="426"/>
        <end position="446"/>
    </location>
</feature>
<evidence type="ECO:0000256" key="3">
    <source>
        <dbReference type="ARBA" id="ARBA00022692"/>
    </source>
</evidence>
<evidence type="ECO:0000259" key="7">
    <source>
        <dbReference type="PROSITE" id="PS50850"/>
    </source>
</evidence>
<comment type="subcellular location">
    <subcellularLocation>
        <location evidence="1">Membrane</location>
        <topology evidence="1">Multi-pass membrane protein</topology>
    </subcellularLocation>
</comment>